<dbReference type="EMBL" id="PUHQ01000012">
    <property type="protein sequence ID" value="KAG0664799.1"/>
    <property type="molecule type" value="Genomic_DNA"/>
</dbReference>
<organism evidence="1 2">
    <name type="scientific">Rhodotorula mucilaginosa</name>
    <name type="common">Yeast</name>
    <name type="synonym">Rhodotorula rubra</name>
    <dbReference type="NCBI Taxonomy" id="5537"/>
    <lineage>
        <taxon>Eukaryota</taxon>
        <taxon>Fungi</taxon>
        <taxon>Dikarya</taxon>
        <taxon>Basidiomycota</taxon>
        <taxon>Pucciniomycotina</taxon>
        <taxon>Microbotryomycetes</taxon>
        <taxon>Sporidiobolales</taxon>
        <taxon>Sporidiobolaceae</taxon>
        <taxon>Rhodotorula</taxon>
    </lineage>
</organism>
<dbReference type="AlphaFoldDB" id="A0A9P6W622"/>
<comment type="caution">
    <text evidence="1">The sequence shown here is derived from an EMBL/GenBank/DDBJ whole genome shotgun (WGS) entry which is preliminary data.</text>
</comment>
<dbReference type="Proteomes" id="UP000777482">
    <property type="component" value="Unassembled WGS sequence"/>
</dbReference>
<evidence type="ECO:0000313" key="1">
    <source>
        <dbReference type="EMBL" id="KAG0664799.1"/>
    </source>
</evidence>
<proteinExistence type="predicted"/>
<accession>A0A9P6W622</accession>
<gene>
    <name evidence="1" type="ORF">C6P46_000936</name>
</gene>
<protein>
    <submittedName>
        <fullName evidence="1">Uncharacterized protein</fullName>
    </submittedName>
</protein>
<reference evidence="1 2" key="1">
    <citation type="submission" date="2020-11" db="EMBL/GenBank/DDBJ databases">
        <title>Kefir isolates.</title>
        <authorList>
            <person name="Marcisauskas S."/>
            <person name="Kim Y."/>
            <person name="Blasche S."/>
        </authorList>
    </citation>
    <scope>NUCLEOTIDE SEQUENCE [LARGE SCALE GENOMIC DNA]</scope>
    <source>
        <strain evidence="1 2">KR</strain>
    </source>
</reference>
<name>A0A9P6W622_RHOMI</name>
<evidence type="ECO:0000313" key="2">
    <source>
        <dbReference type="Proteomes" id="UP000777482"/>
    </source>
</evidence>
<keyword evidence="2" id="KW-1185">Reference proteome</keyword>
<sequence>MVDRWREESSEPRERLSLAVALGLVTEFGFRLFRARPSGRRQRVGNSGSDSTSAYASDEQQDADARCCAIEAKREAEHWRCLGQDLGHAKTRHLFFTAAPPDAVLVEACSGAAEIGSTGEVVRGSTDLAEGDEYDALRNDVKHIDAPSCDVRTAVRGTALDLVAMYGDPKAAPIEDVEKRMKW</sequence>